<dbReference type="CDD" id="cd00077">
    <property type="entry name" value="HDc"/>
    <property type="match status" value="1"/>
</dbReference>
<evidence type="ECO:0000313" key="3">
    <source>
        <dbReference type="Proteomes" id="UP001333710"/>
    </source>
</evidence>
<gene>
    <name evidence="2" type="ORF">MACH26_12950</name>
</gene>
<dbReference type="PANTHER" id="PTHR43155:SF2">
    <property type="entry name" value="CYCLIC DI-GMP PHOSPHODIESTERASE PA4108"/>
    <property type="match status" value="1"/>
</dbReference>
<accession>A0AA48HPT6</accession>
<dbReference type="PANTHER" id="PTHR43155">
    <property type="entry name" value="CYCLIC DI-GMP PHOSPHODIESTERASE PA4108-RELATED"/>
    <property type="match status" value="1"/>
</dbReference>
<dbReference type="Gene3D" id="1.10.3210.10">
    <property type="entry name" value="Hypothetical protein af1432"/>
    <property type="match status" value="1"/>
</dbReference>
<dbReference type="Pfam" id="PF13185">
    <property type="entry name" value="GAF_2"/>
    <property type="match status" value="1"/>
</dbReference>
<dbReference type="Pfam" id="PF13487">
    <property type="entry name" value="HD_5"/>
    <property type="match status" value="1"/>
</dbReference>
<organism evidence="2 3">
    <name type="scientific">Planctobacterium marinum</name>
    <dbReference type="NCBI Taxonomy" id="1631968"/>
    <lineage>
        <taxon>Bacteria</taxon>
        <taxon>Pseudomonadati</taxon>
        <taxon>Pseudomonadota</taxon>
        <taxon>Gammaproteobacteria</taxon>
        <taxon>Alteromonadales</taxon>
        <taxon>Alteromonadaceae</taxon>
        <taxon>Planctobacterium</taxon>
    </lineage>
</organism>
<dbReference type="InterPro" id="IPR003607">
    <property type="entry name" value="HD/PDEase_dom"/>
</dbReference>
<protein>
    <recommendedName>
        <fullName evidence="1">HD-GYP domain-containing protein</fullName>
    </recommendedName>
</protein>
<dbReference type="Proteomes" id="UP001333710">
    <property type="component" value="Chromosome"/>
</dbReference>
<proteinExistence type="predicted"/>
<dbReference type="GO" id="GO:0008081">
    <property type="term" value="F:phosphoric diester hydrolase activity"/>
    <property type="evidence" value="ECO:0007669"/>
    <property type="project" value="UniProtKB-ARBA"/>
</dbReference>
<dbReference type="EMBL" id="AP027272">
    <property type="protein sequence ID" value="BDX05774.1"/>
    <property type="molecule type" value="Genomic_DNA"/>
</dbReference>
<evidence type="ECO:0000313" key="2">
    <source>
        <dbReference type="EMBL" id="BDX05774.1"/>
    </source>
</evidence>
<dbReference type="Gene3D" id="3.30.450.40">
    <property type="match status" value="1"/>
</dbReference>
<evidence type="ECO:0000259" key="1">
    <source>
        <dbReference type="PROSITE" id="PS51832"/>
    </source>
</evidence>
<dbReference type="SMART" id="SM00471">
    <property type="entry name" value="HDc"/>
    <property type="match status" value="1"/>
</dbReference>
<dbReference type="InterPro" id="IPR037522">
    <property type="entry name" value="HD_GYP_dom"/>
</dbReference>
<dbReference type="InterPro" id="IPR003018">
    <property type="entry name" value="GAF"/>
</dbReference>
<name>A0AA48HPT6_9ALTE</name>
<dbReference type="InterPro" id="IPR006675">
    <property type="entry name" value="HDIG_dom"/>
</dbReference>
<dbReference type="KEGG" id="pmaw:MACH26_12950"/>
<keyword evidence="3" id="KW-1185">Reference proteome</keyword>
<dbReference type="PROSITE" id="PS51832">
    <property type="entry name" value="HD_GYP"/>
    <property type="match status" value="1"/>
</dbReference>
<dbReference type="SUPFAM" id="SSF55781">
    <property type="entry name" value="GAF domain-like"/>
    <property type="match status" value="1"/>
</dbReference>
<reference evidence="2" key="1">
    <citation type="submission" date="2023-01" db="EMBL/GenBank/DDBJ databases">
        <title>Complete genome sequence of Planctobacterium marinum strain Dej080120_11.</title>
        <authorList>
            <person name="Ueki S."/>
            <person name="Maruyama F."/>
        </authorList>
    </citation>
    <scope>NUCLEOTIDE SEQUENCE</scope>
    <source>
        <strain evidence="2">Dej080120_11</strain>
    </source>
</reference>
<dbReference type="SUPFAM" id="SSF109604">
    <property type="entry name" value="HD-domain/PDEase-like"/>
    <property type="match status" value="1"/>
</dbReference>
<dbReference type="AlphaFoldDB" id="A0AA48HPT6"/>
<dbReference type="NCBIfam" id="TIGR00277">
    <property type="entry name" value="HDIG"/>
    <property type="match status" value="1"/>
</dbReference>
<sequence>MDEARQEIELAVWSGKVFERCTTAYASHYPVSDAGIWAESIRQRRPVVHNDYAGMAPHLKNGLPEGHFPVTRHLGIPVMPASKIVAVLGVGNRSTPYSEAEIEELSLFINSAWSAVGLKINDIEQRELDRLLKYNAIQPETTLLKVIAAMSDALELRDEYTSAHQRNVSLISHKIASVLDLNERQVEGVTLGALVHDIGKIGIPAEILNKMKPLNGAEYQLIKEHPSDGANLFKNIDLPIPLAQMIEQHHERLDGSGYPNRLKGDDICIEARIIAVADTFDAMASDRPYRYSPGRQAAIEELRSNRNVKYDAYVVDRFLELLDTDPDLKPGAIYK</sequence>
<feature type="domain" description="HD-GYP" evidence="1">
    <location>
        <begin position="139"/>
        <end position="334"/>
    </location>
</feature>
<dbReference type="InterPro" id="IPR029016">
    <property type="entry name" value="GAF-like_dom_sf"/>
</dbReference>